<dbReference type="PaxDb" id="39947-A0A0P0WZM1"/>
<reference evidence="2" key="1">
    <citation type="journal article" date="2005" name="Nature">
        <title>The map-based sequence of the rice genome.</title>
        <authorList>
            <consortium name="International rice genome sequencing project (IRGSP)"/>
            <person name="Matsumoto T."/>
            <person name="Wu J."/>
            <person name="Kanamori H."/>
            <person name="Katayose Y."/>
            <person name="Fujisawa M."/>
            <person name="Namiki N."/>
            <person name="Mizuno H."/>
            <person name="Yamamoto K."/>
            <person name="Antonio B.A."/>
            <person name="Baba T."/>
            <person name="Sakata K."/>
            <person name="Nagamura Y."/>
            <person name="Aoki H."/>
            <person name="Arikawa K."/>
            <person name="Arita K."/>
            <person name="Bito T."/>
            <person name="Chiden Y."/>
            <person name="Fujitsuka N."/>
            <person name="Fukunaka R."/>
            <person name="Hamada M."/>
            <person name="Harada C."/>
            <person name="Hayashi A."/>
            <person name="Hijishita S."/>
            <person name="Honda M."/>
            <person name="Hosokawa S."/>
            <person name="Ichikawa Y."/>
            <person name="Idonuma A."/>
            <person name="Iijima M."/>
            <person name="Ikeda M."/>
            <person name="Ikeno M."/>
            <person name="Ito K."/>
            <person name="Ito S."/>
            <person name="Ito T."/>
            <person name="Ito Y."/>
            <person name="Ito Y."/>
            <person name="Iwabuchi A."/>
            <person name="Kamiya K."/>
            <person name="Karasawa W."/>
            <person name="Kurita K."/>
            <person name="Katagiri S."/>
            <person name="Kikuta A."/>
            <person name="Kobayashi H."/>
            <person name="Kobayashi N."/>
            <person name="Machita K."/>
            <person name="Maehara T."/>
            <person name="Masukawa M."/>
            <person name="Mizubayashi T."/>
            <person name="Mukai Y."/>
            <person name="Nagasaki H."/>
            <person name="Nagata Y."/>
            <person name="Naito S."/>
            <person name="Nakashima M."/>
            <person name="Nakama Y."/>
            <person name="Nakamichi Y."/>
            <person name="Nakamura M."/>
            <person name="Meguro A."/>
            <person name="Negishi M."/>
            <person name="Ohta I."/>
            <person name="Ohta T."/>
            <person name="Okamoto M."/>
            <person name="Ono N."/>
            <person name="Saji S."/>
            <person name="Sakaguchi M."/>
            <person name="Sakai K."/>
            <person name="Shibata M."/>
            <person name="Shimokawa T."/>
            <person name="Song J."/>
            <person name="Takazaki Y."/>
            <person name="Terasawa K."/>
            <person name="Tsugane M."/>
            <person name="Tsuji K."/>
            <person name="Ueda S."/>
            <person name="Waki K."/>
            <person name="Yamagata H."/>
            <person name="Yamamoto M."/>
            <person name="Yamamoto S."/>
            <person name="Yamane H."/>
            <person name="Yoshiki S."/>
            <person name="Yoshihara R."/>
            <person name="Yukawa K."/>
            <person name="Zhong H."/>
            <person name="Yano M."/>
            <person name="Yuan Q."/>
            <person name="Ouyang S."/>
            <person name="Liu J."/>
            <person name="Jones K.M."/>
            <person name="Gansberger K."/>
            <person name="Moffat K."/>
            <person name="Hill J."/>
            <person name="Bera J."/>
            <person name="Fadrosh D."/>
            <person name="Jin S."/>
            <person name="Johri S."/>
            <person name="Kim M."/>
            <person name="Overton L."/>
            <person name="Reardon M."/>
            <person name="Tsitrin T."/>
            <person name="Vuong H."/>
            <person name="Weaver B."/>
            <person name="Ciecko A."/>
            <person name="Tallon L."/>
            <person name="Jackson J."/>
            <person name="Pai G."/>
            <person name="Aken S.V."/>
            <person name="Utterback T."/>
            <person name="Reidmuller S."/>
            <person name="Feldblyum T."/>
            <person name="Hsiao J."/>
            <person name="Zismann V."/>
            <person name="Iobst S."/>
            <person name="de Vazeille A.R."/>
            <person name="Buell C.R."/>
            <person name="Ying K."/>
            <person name="Li Y."/>
            <person name="Lu T."/>
            <person name="Huang Y."/>
            <person name="Zhao Q."/>
            <person name="Feng Q."/>
            <person name="Zhang L."/>
            <person name="Zhu J."/>
            <person name="Weng Q."/>
            <person name="Mu J."/>
            <person name="Lu Y."/>
            <person name="Fan D."/>
            <person name="Liu Y."/>
            <person name="Guan J."/>
            <person name="Zhang Y."/>
            <person name="Yu S."/>
            <person name="Liu X."/>
            <person name="Zhang Y."/>
            <person name="Hong G."/>
            <person name="Han B."/>
            <person name="Choisne N."/>
            <person name="Demange N."/>
            <person name="Orjeda G."/>
            <person name="Samain S."/>
            <person name="Cattolico L."/>
            <person name="Pelletier E."/>
            <person name="Couloux A."/>
            <person name="Segurens B."/>
            <person name="Wincker P."/>
            <person name="D'Hont A."/>
            <person name="Scarpelli C."/>
            <person name="Weissenbach J."/>
            <person name="Salanoubat M."/>
            <person name="Quetier F."/>
            <person name="Yu Y."/>
            <person name="Kim H.R."/>
            <person name="Rambo T."/>
            <person name="Currie J."/>
            <person name="Collura K."/>
            <person name="Luo M."/>
            <person name="Yang T."/>
            <person name="Ammiraju J.S.S."/>
            <person name="Engler F."/>
            <person name="Soderlund C."/>
            <person name="Wing R.A."/>
            <person name="Palmer L.E."/>
            <person name="de la Bastide M."/>
            <person name="Spiegel L."/>
            <person name="Nascimento L."/>
            <person name="Zutavern T."/>
            <person name="O'Shaughnessy A."/>
            <person name="Dike S."/>
            <person name="Dedhia N."/>
            <person name="Preston R."/>
            <person name="Balija V."/>
            <person name="McCombie W.R."/>
            <person name="Chow T."/>
            <person name="Chen H."/>
            <person name="Chung M."/>
            <person name="Chen C."/>
            <person name="Shaw J."/>
            <person name="Wu H."/>
            <person name="Hsiao K."/>
            <person name="Chao Y."/>
            <person name="Chu M."/>
            <person name="Cheng C."/>
            <person name="Hour A."/>
            <person name="Lee P."/>
            <person name="Lin S."/>
            <person name="Lin Y."/>
            <person name="Liou J."/>
            <person name="Liu S."/>
            <person name="Hsing Y."/>
            <person name="Raghuvanshi S."/>
            <person name="Mohanty A."/>
            <person name="Bharti A.K."/>
            <person name="Gaur A."/>
            <person name="Gupta V."/>
            <person name="Kumar D."/>
            <person name="Ravi V."/>
            <person name="Vij S."/>
            <person name="Kapur A."/>
            <person name="Khurana P."/>
            <person name="Khurana P."/>
            <person name="Khurana J.P."/>
            <person name="Tyagi A.K."/>
            <person name="Gaikwad K."/>
            <person name="Singh A."/>
            <person name="Dalal V."/>
            <person name="Srivastava S."/>
            <person name="Dixit A."/>
            <person name="Pal A.K."/>
            <person name="Ghazi I.A."/>
            <person name="Yadav M."/>
            <person name="Pandit A."/>
            <person name="Bhargava A."/>
            <person name="Sureshbabu K."/>
            <person name="Batra K."/>
            <person name="Sharma T.R."/>
            <person name="Mohapatra T."/>
            <person name="Singh N.K."/>
            <person name="Messing J."/>
            <person name="Nelson A.B."/>
            <person name="Fuks G."/>
            <person name="Kavchok S."/>
            <person name="Keizer G."/>
            <person name="Linton E."/>
            <person name="Llaca V."/>
            <person name="Song R."/>
            <person name="Tanyolac B."/>
            <person name="Young S."/>
            <person name="Ho-Il K."/>
            <person name="Hahn J.H."/>
            <person name="Sangsakoo G."/>
            <person name="Vanavichit A."/>
            <person name="de Mattos Luiz.A.T."/>
            <person name="Zimmer P.D."/>
            <person name="Malone G."/>
            <person name="Dellagostin O."/>
            <person name="de Oliveira A.C."/>
            <person name="Bevan M."/>
            <person name="Bancroft I."/>
            <person name="Minx P."/>
            <person name="Cordum H."/>
            <person name="Wilson R."/>
            <person name="Cheng Z."/>
            <person name="Jin W."/>
            <person name="Jiang J."/>
            <person name="Leong S.A."/>
            <person name="Iwama H."/>
            <person name="Gojobori T."/>
            <person name="Itoh T."/>
            <person name="Niimura Y."/>
            <person name="Fujii Y."/>
            <person name="Habara T."/>
            <person name="Sakai H."/>
            <person name="Sato Y."/>
            <person name="Wilson G."/>
            <person name="Kumar K."/>
            <person name="McCouch S."/>
            <person name="Juretic N."/>
            <person name="Hoen D."/>
            <person name="Wright S."/>
            <person name="Bruskiewich R."/>
            <person name="Bureau T."/>
            <person name="Miyao A."/>
            <person name="Hirochika H."/>
            <person name="Nishikawa T."/>
            <person name="Kadowaki K."/>
            <person name="Sugiura M."/>
            <person name="Burr B."/>
            <person name="Sasaki T."/>
        </authorList>
    </citation>
    <scope>NUCLEOTIDE SEQUENCE [LARGE SCALE GENOMIC DNA]</scope>
    <source>
        <strain evidence="2">cv. Nipponbare</strain>
    </source>
</reference>
<dbReference type="EMBL" id="AP014962">
    <property type="protein sequence ID" value="BAS98872.1"/>
    <property type="molecule type" value="Genomic_DNA"/>
</dbReference>
<evidence type="ECO:0000313" key="1">
    <source>
        <dbReference type="EMBL" id="BAS98872.1"/>
    </source>
</evidence>
<protein>
    <submittedName>
        <fullName evidence="1">Os06g0647000 protein</fullName>
    </submittedName>
</protein>
<sequence length="92" mass="10071">MRTAWRRDLLHSRPHGLTADSHRACFLCRWSQVHLSKRSHMRDQTVSAMDAATWLGNGSKLLPTCSSWAIPLQSRGACVGGSNGDGEVAACH</sequence>
<dbReference type="InParanoid" id="A0A0P0WZM1"/>
<proteinExistence type="predicted"/>
<gene>
    <name evidence="1" type="ordered locus">Os06g0647000</name>
    <name evidence="1" type="ORF">OSNPB_060647000</name>
</gene>
<organism evidence="1 2">
    <name type="scientific">Oryza sativa subsp. japonica</name>
    <name type="common">Rice</name>
    <dbReference type="NCBI Taxonomy" id="39947"/>
    <lineage>
        <taxon>Eukaryota</taxon>
        <taxon>Viridiplantae</taxon>
        <taxon>Streptophyta</taxon>
        <taxon>Embryophyta</taxon>
        <taxon>Tracheophyta</taxon>
        <taxon>Spermatophyta</taxon>
        <taxon>Magnoliopsida</taxon>
        <taxon>Liliopsida</taxon>
        <taxon>Poales</taxon>
        <taxon>Poaceae</taxon>
        <taxon>BOP clade</taxon>
        <taxon>Oryzoideae</taxon>
        <taxon>Oryzeae</taxon>
        <taxon>Oryzinae</taxon>
        <taxon>Oryza</taxon>
        <taxon>Oryza sativa</taxon>
    </lineage>
</organism>
<name>A0A0P0WZM1_ORYSJ</name>
<dbReference type="Proteomes" id="UP000059680">
    <property type="component" value="Chromosome 6"/>
</dbReference>
<dbReference type="AlphaFoldDB" id="A0A0P0WZM1"/>
<reference evidence="1 2" key="3">
    <citation type="journal article" date="2013" name="Rice">
        <title>Improvement of the Oryza sativa Nipponbare reference genome using next generation sequence and optical map data.</title>
        <authorList>
            <person name="Kawahara Y."/>
            <person name="de la Bastide M."/>
            <person name="Hamilton J.P."/>
            <person name="Kanamori H."/>
            <person name="McCombie W.R."/>
            <person name="Ouyang S."/>
            <person name="Schwartz D.C."/>
            <person name="Tanaka T."/>
            <person name="Wu J."/>
            <person name="Zhou S."/>
            <person name="Childs K.L."/>
            <person name="Davidson R.M."/>
            <person name="Lin H."/>
            <person name="Quesada-Ocampo L."/>
            <person name="Vaillancourt B."/>
            <person name="Sakai H."/>
            <person name="Lee S.S."/>
            <person name="Kim J."/>
            <person name="Numa H."/>
            <person name="Itoh T."/>
            <person name="Buell C.R."/>
            <person name="Matsumoto T."/>
        </authorList>
    </citation>
    <scope>NUCLEOTIDE SEQUENCE [LARGE SCALE GENOMIC DNA]</scope>
    <source>
        <strain evidence="2">cv. Nipponbare</strain>
    </source>
</reference>
<accession>A0A0P0WZM1</accession>
<reference evidence="1 2" key="2">
    <citation type="journal article" date="2013" name="Plant Cell Physiol.">
        <title>Rice Annotation Project Database (RAP-DB): an integrative and interactive database for rice genomics.</title>
        <authorList>
            <person name="Sakai H."/>
            <person name="Lee S.S."/>
            <person name="Tanaka T."/>
            <person name="Numa H."/>
            <person name="Kim J."/>
            <person name="Kawahara Y."/>
            <person name="Wakimoto H."/>
            <person name="Yang C.C."/>
            <person name="Iwamoto M."/>
            <person name="Abe T."/>
            <person name="Yamada Y."/>
            <person name="Muto A."/>
            <person name="Inokuchi H."/>
            <person name="Ikemura T."/>
            <person name="Matsumoto T."/>
            <person name="Sasaki T."/>
            <person name="Itoh T."/>
        </authorList>
    </citation>
    <scope>NUCLEOTIDE SEQUENCE [LARGE SCALE GENOMIC DNA]</scope>
    <source>
        <strain evidence="2">cv. Nipponbare</strain>
    </source>
</reference>
<dbReference type="Gramene" id="Os06t0647000-00">
    <property type="protein sequence ID" value="Os06t0647000-00"/>
    <property type="gene ID" value="Os06g0647000"/>
</dbReference>
<evidence type="ECO:0000313" key="2">
    <source>
        <dbReference type="Proteomes" id="UP000059680"/>
    </source>
</evidence>
<keyword evidence="2" id="KW-1185">Reference proteome</keyword>